<dbReference type="SUPFAM" id="SSF46689">
    <property type="entry name" value="Homeodomain-like"/>
    <property type="match status" value="1"/>
</dbReference>
<sequence length="176" mass="20530">MKNELNGSPHPDSLHLCLSSPNCNNHTCFLESSTSVTGKITLGYSSMMKYSITAYFPGRTDIECFHRWQKVSDFDLGKRSWTKEEDETLIELVRKYGFKRWSFIAKFIPGRIGKQCRERWHNNLDPAIKKDAWTEEEESILAHYHQIYGSKWAEIARILPGRYLFDTVMQAFRSAL</sequence>
<keyword evidence="5" id="KW-0539">Nucleus</keyword>
<dbReference type="AlphaFoldDB" id="A0A392M6G0"/>
<comment type="caution">
    <text evidence="9">The sequence shown here is derived from an EMBL/GenBank/DDBJ whole genome shotgun (WGS) entry which is preliminary data.</text>
</comment>
<dbReference type="PROSITE" id="PS50090">
    <property type="entry name" value="MYB_LIKE"/>
    <property type="match status" value="2"/>
</dbReference>
<dbReference type="CDD" id="cd00167">
    <property type="entry name" value="SANT"/>
    <property type="match status" value="2"/>
</dbReference>
<dbReference type="GO" id="GO:0000978">
    <property type="term" value="F:RNA polymerase II cis-regulatory region sequence-specific DNA binding"/>
    <property type="evidence" value="ECO:0007669"/>
    <property type="project" value="TreeGrafter"/>
</dbReference>
<dbReference type="PANTHER" id="PTHR45614:SF252">
    <property type="entry name" value="TRANSCRIPTION FACTOR MYB3R-2-LIKE"/>
    <property type="match status" value="1"/>
</dbReference>
<dbReference type="InterPro" id="IPR017884">
    <property type="entry name" value="SANT_dom"/>
</dbReference>
<name>A0A392M6G0_9FABA</name>
<dbReference type="InterPro" id="IPR009057">
    <property type="entry name" value="Homeodomain-like_sf"/>
</dbReference>
<evidence type="ECO:0000256" key="3">
    <source>
        <dbReference type="ARBA" id="ARBA00023015"/>
    </source>
</evidence>
<feature type="domain" description="HTH myb-type" evidence="8">
    <location>
        <begin position="73"/>
        <end position="128"/>
    </location>
</feature>
<feature type="domain" description="Myb-like" evidence="6">
    <location>
        <begin position="125"/>
        <end position="162"/>
    </location>
</feature>
<keyword evidence="10" id="KW-1185">Reference proteome</keyword>
<dbReference type="InterPro" id="IPR017930">
    <property type="entry name" value="Myb_dom"/>
</dbReference>
<evidence type="ECO:0000259" key="6">
    <source>
        <dbReference type="PROSITE" id="PS50090"/>
    </source>
</evidence>
<keyword evidence="2" id="KW-0677">Repeat</keyword>
<feature type="domain" description="Myb-like" evidence="6">
    <location>
        <begin position="73"/>
        <end position="124"/>
    </location>
</feature>
<dbReference type="SMART" id="SM00717">
    <property type="entry name" value="SANT"/>
    <property type="match status" value="2"/>
</dbReference>
<dbReference type="Gene3D" id="1.10.10.60">
    <property type="entry name" value="Homeodomain-like"/>
    <property type="match status" value="2"/>
</dbReference>
<evidence type="ECO:0000313" key="9">
    <source>
        <dbReference type="EMBL" id="MCH82693.1"/>
    </source>
</evidence>
<evidence type="ECO:0000313" key="10">
    <source>
        <dbReference type="Proteomes" id="UP000265520"/>
    </source>
</evidence>
<comment type="subcellular location">
    <subcellularLocation>
        <location evidence="1">Nucleus</location>
    </subcellularLocation>
</comment>
<dbReference type="FunFam" id="1.10.10.60:FF:000010">
    <property type="entry name" value="Transcriptional activator Myb isoform A"/>
    <property type="match status" value="1"/>
</dbReference>
<dbReference type="PROSITE" id="PS51294">
    <property type="entry name" value="HTH_MYB"/>
    <property type="match status" value="2"/>
</dbReference>
<organism evidence="9 10">
    <name type="scientific">Trifolium medium</name>
    <dbReference type="NCBI Taxonomy" id="97028"/>
    <lineage>
        <taxon>Eukaryota</taxon>
        <taxon>Viridiplantae</taxon>
        <taxon>Streptophyta</taxon>
        <taxon>Embryophyta</taxon>
        <taxon>Tracheophyta</taxon>
        <taxon>Spermatophyta</taxon>
        <taxon>Magnoliopsida</taxon>
        <taxon>eudicotyledons</taxon>
        <taxon>Gunneridae</taxon>
        <taxon>Pentapetalae</taxon>
        <taxon>rosids</taxon>
        <taxon>fabids</taxon>
        <taxon>Fabales</taxon>
        <taxon>Fabaceae</taxon>
        <taxon>Papilionoideae</taxon>
        <taxon>50 kb inversion clade</taxon>
        <taxon>NPAAA clade</taxon>
        <taxon>Hologalegina</taxon>
        <taxon>IRL clade</taxon>
        <taxon>Trifolieae</taxon>
        <taxon>Trifolium</taxon>
    </lineage>
</organism>
<dbReference type="PANTHER" id="PTHR45614">
    <property type="entry name" value="MYB PROTEIN-RELATED"/>
    <property type="match status" value="1"/>
</dbReference>
<evidence type="ECO:0000256" key="1">
    <source>
        <dbReference type="ARBA" id="ARBA00004123"/>
    </source>
</evidence>
<keyword evidence="4" id="KW-0238">DNA-binding</keyword>
<gene>
    <name evidence="9" type="ORF">A2U01_0003504</name>
</gene>
<feature type="domain" description="SANT" evidence="7">
    <location>
        <begin position="76"/>
        <end position="118"/>
    </location>
</feature>
<dbReference type="Proteomes" id="UP000265520">
    <property type="component" value="Unassembled WGS sequence"/>
</dbReference>
<feature type="domain" description="HTH myb-type" evidence="8">
    <location>
        <begin position="129"/>
        <end position="162"/>
    </location>
</feature>
<dbReference type="GO" id="GO:0000981">
    <property type="term" value="F:DNA-binding transcription factor activity, RNA polymerase II-specific"/>
    <property type="evidence" value="ECO:0007669"/>
    <property type="project" value="TreeGrafter"/>
</dbReference>
<accession>A0A392M6G0</accession>
<evidence type="ECO:0000256" key="5">
    <source>
        <dbReference type="ARBA" id="ARBA00023242"/>
    </source>
</evidence>
<proteinExistence type="predicted"/>
<protein>
    <submittedName>
        <fullName evidence="9">Myb domain protein 3R-5</fullName>
    </submittedName>
</protein>
<dbReference type="EMBL" id="LXQA010004041">
    <property type="protein sequence ID" value="MCH82693.1"/>
    <property type="molecule type" value="Genomic_DNA"/>
</dbReference>
<dbReference type="Pfam" id="PF13921">
    <property type="entry name" value="Myb_DNA-bind_6"/>
    <property type="match status" value="1"/>
</dbReference>
<keyword evidence="3" id="KW-0804">Transcription</keyword>
<evidence type="ECO:0000256" key="4">
    <source>
        <dbReference type="ARBA" id="ARBA00023125"/>
    </source>
</evidence>
<evidence type="ECO:0000259" key="7">
    <source>
        <dbReference type="PROSITE" id="PS51293"/>
    </source>
</evidence>
<evidence type="ECO:0000259" key="8">
    <source>
        <dbReference type="PROSITE" id="PS51294"/>
    </source>
</evidence>
<dbReference type="GO" id="GO:0005634">
    <property type="term" value="C:nucleus"/>
    <property type="evidence" value="ECO:0007669"/>
    <property type="project" value="UniProtKB-SubCell"/>
</dbReference>
<reference evidence="9 10" key="1">
    <citation type="journal article" date="2018" name="Front. Plant Sci.">
        <title>Red Clover (Trifolium pratense) and Zigzag Clover (T. medium) - A Picture of Genomic Similarities and Differences.</title>
        <authorList>
            <person name="Dluhosova J."/>
            <person name="Istvanek J."/>
            <person name="Nedelnik J."/>
            <person name="Repkova J."/>
        </authorList>
    </citation>
    <scope>NUCLEOTIDE SEQUENCE [LARGE SCALE GENOMIC DNA]</scope>
    <source>
        <strain evidence="10">cv. 10/8</strain>
        <tissue evidence="9">Leaf</tissue>
    </source>
</reference>
<dbReference type="InterPro" id="IPR001005">
    <property type="entry name" value="SANT/Myb"/>
</dbReference>
<dbReference type="InterPro" id="IPR050560">
    <property type="entry name" value="MYB_TF"/>
</dbReference>
<dbReference type="PROSITE" id="PS51293">
    <property type="entry name" value="SANT"/>
    <property type="match status" value="1"/>
</dbReference>
<evidence type="ECO:0000256" key="2">
    <source>
        <dbReference type="ARBA" id="ARBA00022737"/>
    </source>
</evidence>
<keyword evidence="3" id="KW-0805">Transcription regulation</keyword>